<evidence type="ECO:0000259" key="6">
    <source>
        <dbReference type="PROSITE" id="PS51526"/>
    </source>
</evidence>
<dbReference type="RefSeq" id="XP_046077624.1">
    <property type="nucleotide sequence ID" value="XM_046217730.1"/>
</dbReference>
<keyword evidence="8" id="KW-1185">Reference proteome</keyword>
<keyword evidence="3" id="KW-0804">Transcription</keyword>
<evidence type="ECO:0000313" key="8">
    <source>
        <dbReference type="Proteomes" id="UP001201262"/>
    </source>
</evidence>
<evidence type="ECO:0000313" key="7">
    <source>
        <dbReference type="EMBL" id="KAH8705003.1"/>
    </source>
</evidence>
<dbReference type="InterPro" id="IPR003150">
    <property type="entry name" value="DNA-bd_RFX"/>
</dbReference>
<gene>
    <name evidence="7" type="ORF">BGW36DRAFT_392739</name>
</gene>
<dbReference type="InterPro" id="IPR052406">
    <property type="entry name" value="Chromatin_Remodeling_Comp"/>
</dbReference>
<dbReference type="PANTHER" id="PTHR22970">
    <property type="entry name" value="AT-RICH INTERACTIVE DOMAIN-CONTAINING PROTEIN 2"/>
    <property type="match status" value="1"/>
</dbReference>
<dbReference type="Proteomes" id="UP001201262">
    <property type="component" value="Unassembled WGS sequence"/>
</dbReference>
<dbReference type="GeneID" id="70248017"/>
<name>A0AAD4KZX5_9EURO</name>
<dbReference type="GO" id="GO:0006355">
    <property type="term" value="P:regulation of DNA-templated transcription"/>
    <property type="evidence" value="ECO:0007669"/>
    <property type="project" value="InterPro"/>
</dbReference>
<protein>
    <submittedName>
        <fullName evidence="7">Chromatin remodeling complex subunit</fullName>
    </submittedName>
</protein>
<dbReference type="GO" id="GO:0016586">
    <property type="term" value="C:RSC-type complex"/>
    <property type="evidence" value="ECO:0007669"/>
    <property type="project" value="TreeGrafter"/>
</dbReference>
<feature type="domain" description="RFX-type winged-helix" evidence="6">
    <location>
        <begin position="463"/>
        <end position="545"/>
    </location>
</feature>
<dbReference type="EMBL" id="JAJTJA010000001">
    <property type="protein sequence ID" value="KAH8705003.1"/>
    <property type="molecule type" value="Genomic_DNA"/>
</dbReference>
<keyword evidence="4" id="KW-0539">Nucleus</keyword>
<dbReference type="AlphaFoldDB" id="A0AAD4KZX5"/>
<keyword evidence="1" id="KW-0156">Chromatin regulator</keyword>
<dbReference type="GO" id="GO:0006325">
    <property type="term" value="P:chromatin organization"/>
    <property type="evidence" value="ECO:0007669"/>
    <property type="project" value="UniProtKB-KW"/>
</dbReference>
<dbReference type="Gene3D" id="3.30.160.60">
    <property type="entry name" value="Classic Zinc Finger"/>
    <property type="match status" value="1"/>
</dbReference>
<organism evidence="7 8">
    <name type="scientific">Talaromyces proteolyticus</name>
    <dbReference type="NCBI Taxonomy" id="1131652"/>
    <lineage>
        <taxon>Eukaryota</taxon>
        <taxon>Fungi</taxon>
        <taxon>Dikarya</taxon>
        <taxon>Ascomycota</taxon>
        <taxon>Pezizomycotina</taxon>
        <taxon>Eurotiomycetes</taxon>
        <taxon>Eurotiomycetidae</taxon>
        <taxon>Eurotiales</taxon>
        <taxon>Trichocomaceae</taxon>
        <taxon>Talaromyces</taxon>
        <taxon>Talaromyces sect. Bacilispori</taxon>
    </lineage>
</organism>
<accession>A0AAD4KZX5</accession>
<feature type="compositionally biased region" description="Polar residues" evidence="5">
    <location>
        <begin position="29"/>
        <end position="67"/>
    </location>
</feature>
<dbReference type="PANTHER" id="PTHR22970:SF14">
    <property type="entry name" value="AT-RICH INTERACTIVE DOMAIN-CONTAINING PROTEIN 2"/>
    <property type="match status" value="1"/>
</dbReference>
<evidence type="ECO:0000256" key="5">
    <source>
        <dbReference type="SAM" id="MobiDB-lite"/>
    </source>
</evidence>
<evidence type="ECO:0000256" key="2">
    <source>
        <dbReference type="ARBA" id="ARBA00023015"/>
    </source>
</evidence>
<evidence type="ECO:0000256" key="3">
    <source>
        <dbReference type="ARBA" id="ARBA00023163"/>
    </source>
</evidence>
<dbReference type="PROSITE" id="PS51526">
    <property type="entry name" value="RFX_DBD"/>
    <property type="match status" value="1"/>
</dbReference>
<comment type="caution">
    <text evidence="7">The sequence shown here is derived from an EMBL/GenBank/DDBJ whole genome shotgun (WGS) entry which is preliminary data.</text>
</comment>
<proteinExistence type="predicted"/>
<evidence type="ECO:0000256" key="4">
    <source>
        <dbReference type="ARBA" id="ARBA00023242"/>
    </source>
</evidence>
<evidence type="ECO:0000256" key="1">
    <source>
        <dbReference type="ARBA" id="ARBA00022853"/>
    </source>
</evidence>
<sequence length="738" mass="84263">MASTRSSLREGLRQAPKVNQPFIPDTAPVRQTRSGGQGPNSLQGTPTGQTPNSHSAGPDISNPSSALFNIDHFEGKDTRQVPMSTREVATPGNKPEVFAKRTRELKAPDFYDPYYPLRFLNLPNPTNIYKRVHYGLQSGIPNEVDFALFHLVNMSHQRGDKLRFEGFPQMMETLMEKALDITWLCTGVKWEFLRDHYKWPEQMHRPNVLNTLWGTNDILDRIKKIPVTLPRDTLVTYEYADELRLIKQAMLALRNMCTLPENAKFIANYSKGLLRDFLVVMFNLPYENRFNELTNDALDIAADVTKFLPTAPDDPLCISLFRFIGDEDRAHVTRGLFALTAFSKEIEEGPKDHLAMLNVDKKHLTRLLHYTLLEGDLDILELAMDFWYQFTCIPENVEYLANLVNMPIMFVKRMVVLLTFQAVKEDQETVHQEEKRAPPPSTIPKVPPELLKELMELSEPERSSKWLRCCFIEDADCEITQIALWQAYQARFVNPNENGSGVLPAAEFIKNVSTTFTNAQAQVVPVQTAGGQTTKFIIKGIRPLETALTFDGWPYLYCRWAVGNPPNQYCDRAFTLPEDLRKHVFEDHMALQPRSPPGCYVLKKADKPIHQCKWEDCTECRRPSDDTSLVAEHVGASHLPLPRKPNAKPPNLARKILQPRIVRRSSFYNTPVTSEGEPYGVAYKACLILRNIAKFACFITSRDTLFNKWDHNKTLRGPLTELLLLLDECLPTLPKRHA</sequence>
<reference evidence="7" key="1">
    <citation type="submission" date="2021-12" db="EMBL/GenBank/DDBJ databases">
        <title>Convergent genome expansion in fungi linked to evolution of root-endophyte symbiosis.</title>
        <authorList>
            <consortium name="DOE Joint Genome Institute"/>
            <person name="Ke Y.-H."/>
            <person name="Bonito G."/>
            <person name="Liao H.-L."/>
            <person name="Looney B."/>
            <person name="Rojas-Flechas A."/>
            <person name="Nash J."/>
            <person name="Hameed K."/>
            <person name="Schadt C."/>
            <person name="Martin F."/>
            <person name="Crous P.W."/>
            <person name="Miettinen O."/>
            <person name="Magnuson J.K."/>
            <person name="Labbe J."/>
            <person name="Jacobson D."/>
            <person name="Doktycz M.J."/>
            <person name="Veneault-Fourrey C."/>
            <person name="Kuo A."/>
            <person name="Mondo S."/>
            <person name="Calhoun S."/>
            <person name="Riley R."/>
            <person name="Ohm R."/>
            <person name="LaButti K."/>
            <person name="Andreopoulos B."/>
            <person name="Pangilinan J."/>
            <person name="Nolan M."/>
            <person name="Tritt A."/>
            <person name="Clum A."/>
            <person name="Lipzen A."/>
            <person name="Daum C."/>
            <person name="Barry K."/>
            <person name="Grigoriev I.V."/>
            <person name="Vilgalys R."/>
        </authorList>
    </citation>
    <scope>NUCLEOTIDE SEQUENCE</scope>
    <source>
        <strain evidence="7">PMI_201</strain>
    </source>
</reference>
<keyword evidence="2" id="KW-0805">Transcription regulation</keyword>
<feature type="region of interest" description="Disordered" evidence="5">
    <location>
        <begin position="1"/>
        <end position="67"/>
    </location>
</feature>
<dbReference type="GO" id="GO:0003677">
    <property type="term" value="F:DNA binding"/>
    <property type="evidence" value="ECO:0007669"/>
    <property type="project" value="InterPro"/>
</dbReference>